<organism evidence="2 3">
    <name type="scientific">Actinomycetospora chibensis</name>
    <dbReference type="NCBI Taxonomy" id="663606"/>
    <lineage>
        <taxon>Bacteria</taxon>
        <taxon>Bacillati</taxon>
        <taxon>Actinomycetota</taxon>
        <taxon>Actinomycetes</taxon>
        <taxon>Pseudonocardiales</taxon>
        <taxon>Pseudonocardiaceae</taxon>
        <taxon>Actinomycetospora</taxon>
    </lineage>
</organism>
<feature type="transmembrane region" description="Helical" evidence="1">
    <location>
        <begin position="102"/>
        <end position="123"/>
    </location>
</feature>
<dbReference type="RefSeq" id="WP_274189488.1">
    <property type="nucleotide sequence ID" value="NZ_BAABHN010000050.1"/>
</dbReference>
<keyword evidence="1" id="KW-0812">Transmembrane</keyword>
<dbReference type="Proteomes" id="UP001595909">
    <property type="component" value="Unassembled WGS sequence"/>
</dbReference>
<reference evidence="3" key="1">
    <citation type="journal article" date="2019" name="Int. J. Syst. Evol. Microbiol.">
        <title>The Global Catalogue of Microorganisms (GCM) 10K type strain sequencing project: providing services to taxonomists for standard genome sequencing and annotation.</title>
        <authorList>
            <consortium name="The Broad Institute Genomics Platform"/>
            <consortium name="The Broad Institute Genome Sequencing Center for Infectious Disease"/>
            <person name="Wu L."/>
            <person name="Ma J."/>
        </authorList>
    </citation>
    <scope>NUCLEOTIDE SEQUENCE [LARGE SCALE GENOMIC DNA]</scope>
    <source>
        <strain evidence="3">CCUG 50347</strain>
    </source>
</reference>
<proteinExistence type="predicted"/>
<keyword evidence="1" id="KW-1133">Transmembrane helix</keyword>
<gene>
    <name evidence="2" type="ORF">ACFPEL_24655</name>
</gene>
<evidence type="ECO:0000313" key="3">
    <source>
        <dbReference type="Proteomes" id="UP001595909"/>
    </source>
</evidence>
<feature type="transmembrane region" description="Helical" evidence="1">
    <location>
        <begin position="174"/>
        <end position="193"/>
    </location>
</feature>
<dbReference type="EMBL" id="JBHSIM010000050">
    <property type="protein sequence ID" value="MFC4835622.1"/>
    <property type="molecule type" value="Genomic_DNA"/>
</dbReference>
<keyword evidence="3" id="KW-1185">Reference proteome</keyword>
<evidence type="ECO:0000256" key="1">
    <source>
        <dbReference type="SAM" id="Phobius"/>
    </source>
</evidence>
<feature type="transmembrane region" description="Helical" evidence="1">
    <location>
        <begin position="135"/>
        <end position="154"/>
    </location>
</feature>
<comment type="caution">
    <text evidence="2">The sequence shown here is derived from an EMBL/GenBank/DDBJ whole genome shotgun (WGS) entry which is preliminary data.</text>
</comment>
<feature type="transmembrane region" description="Helical" evidence="1">
    <location>
        <begin position="71"/>
        <end position="90"/>
    </location>
</feature>
<feature type="transmembrane region" description="Helical" evidence="1">
    <location>
        <begin position="205"/>
        <end position="226"/>
    </location>
</feature>
<accession>A0ABV9RR41</accession>
<sequence>MARSVVLGGAVCALAWVAAVLTALAAVPPEGLALDSPRGAWLAVLFVSLLAVAGLAVLGLAGAPPRSGRQLVVAGVVGGIAWGAAMRGFMATVAGRESVVSWLGTFGFLLLPSAVVGGLLGYAEHRRRLGRPRRRLTLVPLIFAVDPSALLLVLPAMAGGWALAGSGTRARRRLAWSAMIVPVAAFLVIVALVGDIPRLLTPAGVVAAVLLFSCLAVLTLACSIPYRDAARDDAKTRSTVGVDG</sequence>
<feature type="transmembrane region" description="Helical" evidence="1">
    <location>
        <begin position="41"/>
        <end position="64"/>
    </location>
</feature>
<keyword evidence="1" id="KW-0472">Membrane</keyword>
<protein>
    <submittedName>
        <fullName evidence="2">Uncharacterized protein</fullName>
    </submittedName>
</protein>
<evidence type="ECO:0000313" key="2">
    <source>
        <dbReference type="EMBL" id="MFC4835622.1"/>
    </source>
</evidence>
<name>A0ABV9RR41_9PSEU</name>